<keyword evidence="2" id="KW-1185">Reference proteome</keyword>
<protein>
    <submittedName>
        <fullName evidence="1">Uncharacterized protein</fullName>
    </submittedName>
</protein>
<dbReference type="Proteomes" id="UP000237105">
    <property type="component" value="Unassembled WGS sequence"/>
</dbReference>
<feature type="non-terminal residue" evidence="1">
    <location>
        <position position="114"/>
    </location>
</feature>
<sequence>MDNKATRRKLAPTANENLHCLKEDYKEVKPYGSQYQHQYRPQCWATTRVILRISILHKVLETKKDVDMLVSAQELVAVVLAIKRNKRKGKASGQAYVVAEVDEAHDHIGIGVVN</sequence>
<gene>
    <name evidence="1" type="ORF">PanWU01x14_272160</name>
</gene>
<proteinExistence type="predicted"/>
<organism evidence="1 2">
    <name type="scientific">Parasponia andersonii</name>
    <name type="common">Sponia andersonii</name>
    <dbReference type="NCBI Taxonomy" id="3476"/>
    <lineage>
        <taxon>Eukaryota</taxon>
        <taxon>Viridiplantae</taxon>
        <taxon>Streptophyta</taxon>
        <taxon>Embryophyta</taxon>
        <taxon>Tracheophyta</taxon>
        <taxon>Spermatophyta</taxon>
        <taxon>Magnoliopsida</taxon>
        <taxon>eudicotyledons</taxon>
        <taxon>Gunneridae</taxon>
        <taxon>Pentapetalae</taxon>
        <taxon>rosids</taxon>
        <taxon>fabids</taxon>
        <taxon>Rosales</taxon>
        <taxon>Cannabaceae</taxon>
        <taxon>Parasponia</taxon>
    </lineage>
</organism>
<reference evidence="2" key="1">
    <citation type="submission" date="2016-06" db="EMBL/GenBank/DDBJ databases">
        <title>Parallel loss of symbiosis genes in relatives of nitrogen-fixing non-legume Parasponia.</title>
        <authorList>
            <person name="Van Velzen R."/>
            <person name="Holmer R."/>
            <person name="Bu F."/>
            <person name="Rutten L."/>
            <person name="Van Zeijl A."/>
            <person name="Liu W."/>
            <person name="Santuari L."/>
            <person name="Cao Q."/>
            <person name="Sharma T."/>
            <person name="Shen D."/>
            <person name="Roswanjaya Y."/>
            <person name="Wardhani T."/>
            <person name="Kalhor M.S."/>
            <person name="Jansen J."/>
            <person name="Van den Hoogen J."/>
            <person name="Gungor B."/>
            <person name="Hartog M."/>
            <person name="Hontelez J."/>
            <person name="Verver J."/>
            <person name="Yang W.-C."/>
            <person name="Schijlen E."/>
            <person name="Repin R."/>
            <person name="Schilthuizen M."/>
            <person name="Schranz E."/>
            <person name="Heidstra R."/>
            <person name="Miyata K."/>
            <person name="Fedorova E."/>
            <person name="Kohlen W."/>
            <person name="Bisseling T."/>
            <person name="Smit S."/>
            <person name="Geurts R."/>
        </authorList>
    </citation>
    <scope>NUCLEOTIDE SEQUENCE [LARGE SCALE GENOMIC DNA]</scope>
    <source>
        <strain evidence="2">cv. WU1-14</strain>
    </source>
</reference>
<name>A0A2P5B4E9_PARAD</name>
<accession>A0A2P5B4E9</accession>
<dbReference type="AlphaFoldDB" id="A0A2P5B4E9"/>
<comment type="caution">
    <text evidence="1">The sequence shown here is derived from an EMBL/GenBank/DDBJ whole genome shotgun (WGS) entry which is preliminary data.</text>
</comment>
<evidence type="ECO:0000313" key="1">
    <source>
        <dbReference type="EMBL" id="PON43680.1"/>
    </source>
</evidence>
<evidence type="ECO:0000313" key="2">
    <source>
        <dbReference type="Proteomes" id="UP000237105"/>
    </source>
</evidence>
<dbReference type="EMBL" id="JXTB01000366">
    <property type="protein sequence ID" value="PON43680.1"/>
    <property type="molecule type" value="Genomic_DNA"/>
</dbReference>